<sequence length="191" mass="22529">MTEKIADRRVKRTRTMLIDALLDLMIEKGYEPITVQDIIDRANVGRSTFYSHYSDKEQLLLDSIYQLQDYLVQQKTEYPALNEWRHFKFGFSLAMLQHVQGYKRLYRVTVGKQRGAIVEHHMKQMLAKIIRDDVERLMENTNVMIPPEIAVEYIVSTFFSLLTWWMDQNNPCSAEEVDRMFHKLTFSGLSG</sequence>
<name>A0A285CT65_9BACI</name>
<dbReference type="GO" id="GO:0003677">
    <property type="term" value="F:DNA binding"/>
    <property type="evidence" value="ECO:0007669"/>
    <property type="project" value="UniProtKB-UniRule"/>
</dbReference>
<gene>
    <name evidence="5" type="ORF">SAMN05877753_104326</name>
</gene>
<keyword evidence="1" id="KW-0678">Repressor</keyword>
<feature type="domain" description="HTH tetR-type" evidence="4">
    <location>
        <begin position="11"/>
        <end position="71"/>
    </location>
</feature>
<dbReference type="InterPro" id="IPR039532">
    <property type="entry name" value="TetR_C_Firmicutes"/>
</dbReference>
<proteinExistence type="predicted"/>
<protein>
    <submittedName>
        <fullName evidence="5">TetR family transcriptional regulator</fullName>
    </submittedName>
</protein>
<dbReference type="InterPro" id="IPR009057">
    <property type="entry name" value="Homeodomain-like_sf"/>
</dbReference>
<dbReference type="PANTHER" id="PTHR43479:SF7">
    <property type="entry name" value="TETR-FAMILY TRANSCRIPTIONAL REGULATOR"/>
    <property type="match status" value="1"/>
</dbReference>
<keyword evidence="2 3" id="KW-0238">DNA-binding</keyword>
<organism evidence="5 6">
    <name type="scientific">Bacillus oleivorans</name>
    <dbReference type="NCBI Taxonomy" id="1448271"/>
    <lineage>
        <taxon>Bacteria</taxon>
        <taxon>Bacillati</taxon>
        <taxon>Bacillota</taxon>
        <taxon>Bacilli</taxon>
        <taxon>Bacillales</taxon>
        <taxon>Bacillaceae</taxon>
        <taxon>Bacillus</taxon>
    </lineage>
</organism>
<evidence type="ECO:0000256" key="3">
    <source>
        <dbReference type="PROSITE-ProRule" id="PRU00335"/>
    </source>
</evidence>
<dbReference type="AlphaFoldDB" id="A0A285CT65"/>
<dbReference type="PANTHER" id="PTHR43479">
    <property type="entry name" value="ACREF/ENVCD OPERON REPRESSOR-RELATED"/>
    <property type="match status" value="1"/>
</dbReference>
<dbReference type="RefSeq" id="WP_097158709.1">
    <property type="nucleotide sequence ID" value="NZ_JBEPMQ010000006.1"/>
</dbReference>
<reference evidence="5 6" key="1">
    <citation type="submission" date="2017-08" db="EMBL/GenBank/DDBJ databases">
        <authorList>
            <person name="de Groot N.N."/>
        </authorList>
    </citation>
    <scope>NUCLEOTIDE SEQUENCE [LARGE SCALE GENOMIC DNA]</scope>
    <source>
        <strain evidence="5 6">JC228</strain>
    </source>
</reference>
<dbReference type="OrthoDB" id="9810250at2"/>
<feature type="DNA-binding region" description="H-T-H motif" evidence="3">
    <location>
        <begin position="34"/>
        <end position="53"/>
    </location>
</feature>
<dbReference type="EMBL" id="OAOP01000004">
    <property type="protein sequence ID" value="SNX70757.1"/>
    <property type="molecule type" value="Genomic_DNA"/>
</dbReference>
<evidence type="ECO:0000259" key="4">
    <source>
        <dbReference type="PROSITE" id="PS50977"/>
    </source>
</evidence>
<evidence type="ECO:0000256" key="1">
    <source>
        <dbReference type="ARBA" id="ARBA00022491"/>
    </source>
</evidence>
<dbReference type="PROSITE" id="PS50977">
    <property type="entry name" value="HTH_TETR_2"/>
    <property type="match status" value="1"/>
</dbReference>
<dbReference type="InterPro" id="IPR050624">
    <property type="entry name" value="HTH-type_Tx_Regulator"/>
</dbReference>
<keyword evidence="6" id="KW-1185">Reference proteome</keyword>
<dbReference type="Gene3D" id="1.10.357.10">
    <property type="entry name" value="Tetracycline Repressor, domain 2"/>
    <property type="match status" value="1"/>
</dbReference>
<accession>A0A285CT65</accession>
<dbReference type="Pfam" id="PF14278">
    <property type="entry name" value="TetR_C_8"/>
    <property type="match status" value="1"/>
</dbReference>
<dbReference type="PRINTS" id="PR00455">
    <property type="entry name" value="HTHTETR"/>
</dbReference>
<dbReference type="SUPFAM" id="SSF46689">
    <property type="entry name" value="Homeodomain-like"/>
    <property type="match status" value="1"/>
</dbReference>
<evidence type="ECO:0000313" key="6">
    <source>
        <dbReference type="Proteomes" id="UP000219546"/>
    </source>
</evidence>
<evidence type="ECO:0000256" key="2">
    <source>
        <dbReference type="ARBA" id="ARBA00023125"/>
    </source>
</evidence>
<dbReference type="Pfam" id="PF00440">
    <property type="entry name" value="TetR_N"/>
    <property type="match status" value="1"/>
</dbReference>
<dbReference type="Proteomes" id="UP000219546">
    <property type="component" value="Unassembled WGS sequence"/>
</dbReference>
<dbReference type="InterPro" id="IPR001647">
    <property type="entry name" value="HTH_TetR"/>
</dbReference>
<evidence type="ECO:0000313" key="5">
    <source>
        <dbReference type="EMBL" id="SNX70757.1"/>
    </source>
</evidence>